<feature type="domain" description="NADH:flavin oxidoreductase/NADH oxidase N-terminal" evidence="2">
    <location>
        <begin position="38"/>
        <end position="416"/>
    </location>
</feature>
<dbReference type="SUPFAM" id="SSF51395">
    <property type="entry name" value="FMN-linked oxidoreductases"/>
    <property type="match status" value="1"/>
</dbReference>
<dbReference type="InterPro" id="IPR001155">
    <property type="entry name" value="OxRdtase_FMN_N"/>
</dbReference>
<dbReference type="PANTHER" id="PTHR43303">
    <property type="entry name" value="NADPH DEHYDROGENASE C23G7.10C-RELATED"/>
    <property type="match status" value="1"/>
</dbReference>
<evidence type="ECO:0000259" key="2">
    <source>
        <dbReference type="Pfam" id="PF00724"/>
    </source>
</evidence>
<dbReference type="GO" id="GO:0010181">
    <property type="term" value="F:FMN binding"/>
    <property type="evidence" value="ECO:0007669"/>
    <property type="project" value="InterPro"/>
</dbReference>
<comment type="caution">
    <text evidence="3">The sequence shown here is derived from an EMBL/GenBank/DDBJ whole genome shotgun (WGS) entry which is preliminary data.</text>
</comment>
<protein>
    <submittedName>
        <fullName evidence="3">NADH-dependent flavin oxidoreductase</fullName>
        <ecNumber evidence="3">1.3.1.42</ecNumber>
    </submittedName>
</protein>
<dbReference type="InterPro" id="IPR013785">
    <property type="entry name" value="Aldolase_TIM"/>
</dbReference>
<organism evidence="3 4">
    <name type="scientific">Knufia peltigerae</name>
    <dbReference type="NCBI Taxonomy" id="1002370"/>
    <lineage>
        <taxon>Eukaryota</taxon>
        <taxon>Fungi</taxon>
        <taxon>Dikarya</taxon>
        <taxon>Ascomycota</taxon>
        <taxon>Pezizomycotina</taxon>
        <taxon>Eurotiomycetes</taxon>
        <taxon>Chaetothyriomycetidae</taxon>
        <taxon>Chaetothyriales</taxon>
        <taxon>Trichomeriaceae</taxon>
        <taxon>Knufia</taxon>
    </lineage>
</organism>
<dbReference type="EMBL" id="JAPDRN010000085">
    <property type="protein sequence ID" value="KAJ9625977.1"/>
    <property type="molecule type" value="Genomic_DNA"/>
</dbReference>
<evidence type="ECO:0000313" key="3">
    <source>
        <dbReference type="EMBL" id="KAJ9625977.1"/>
    </source>
</evidence>
<dbReference type="InterPro" id="IPR044152">
    <property type="entry name" value="YqjM-like"/>
</dbReference>
<dbReference type="PANTHER" id="PTHR43303:SF2">
    <property type="entry name" value="INDOLEAMINE 2,3-DIOXYGENASE PYRROLE 2,3-DIOXYGENASE (AFU_ORTHOLOGUE AFUA_5G01450"/>
    <property type="match status" value="1"/>
</dbReference>
<dbReference type="Pfam" id="PF00724">
    <property type="entry name" value="Oxidored_FMN"/>
    <property type="match status" value="1"/>
</dbReference>
<name>A0AA39CV30_9EURO</name>
<accession>A0AA39CV30</accession>
<evidence type="ECO:0000256" key="1">
    <source>
        <dbReference type="SAM" id="MobiDB-lite"/>
    </source>
</evidence>
<keyword evidence="4" id="KW-1185">Reference proteome</keyword>
<feature type="region of interest" description="Disordered" evidence="1">
    <location>
        <begin position="168"/>
        <end position="193"/>
    </location>
</feature>
<dbReference type="Gene3D" id="3.20.20.70">
    <property type="entry name" value="Aldolase class I"/>
    <property type="match status" value="1"/>
</dbReference>
<dbReference type="GO" id="GO:0003959">
    <property type="term" value="F:NADPH dehydrogenase activity"/>
    <property type="evidence" value="ECO:0007669"/>
    <property type="project" value="InterPro"/>
</dbReference>
<gene>
    <name evidence="3" type="primary">OYE32_5</name>
    <name evidence="3" type="ORF">H2204_010276</name>
</gene>
<proteinExistence type="predicted"/>
<dbReference type="GO" id="GO:0050661">
    <property type="term" value="F:NADP binding"/>
    <property type="evidence" value="ECO:0007669"/>
    <property type="project" value="InterPro"/>
</dbReference>
<reference evidence="3" key="1">
    <citation type="submission" date="2022-10" db="EMBL/GenBank/DDBJ databases">
        <title>Culturing micro-colonial fungi from biological soil crusts in the Mojave desert and describing Neophaeococcomyces mojavensis, and introducing the new genera and species Taxawa tesnikishii.</title>
        <authorList>
            <person name="Kurbessoian T."/>
            <person name="Stajich J.E."/>
        </authorList>
    </citation>
    <scope>NUCLEOTIDE SEQUENCE</scope>
    <source>
        <strain evidence="3">TK_35</strain>
    </source>
</reference>
<evidence type="ECO:0000313" key="4">
    <source>
        <dbReference type="Proteomes" id="UP001172681"/>
    </source>
</evidence>
<dbReference type="EC" id="1.3.1.42" evidence="3"/>
<sequence>MAEEIHGNAPVPGVPFFAPLHAVSPGTAKDLSENTPTLFRPLKIRGVTLRNRICVSPMCHYSCAPSGPQTGVMTPLYLTTIGHYAFKGAALTMVEATGVCPTGRISVNCPGLYNDAQQHGLKAVADFVHAQGGLIGVQLSHAGRKSSTQAPWVAIRQQKSSARATLDHGGWPQDVVGPTGGQGFSWDGKSDEDPTGGYWTPREMSAAEIGGLIKDFAMAAKRAVEAGVDVIEIHASHGYLLHQFISPITNRRGDDFGGSFENRISVVVGIIKAVRAVIPNTMPLFVRISATDWMEETEIGKRLGSWKLDDTIRLALLLPDLGVDVLDVSSAGNCNEASYTVFNAGKQQAEMAGIVRRALAESGKRLLIGTVGEITRAKQAYDIVQDVSGGPQADLISVGRAFLRDPSWVMKVAEELGVDAAWPTQIARPQIVKLSPKI</sequence>
<keyword evidence="3" id="KW-0560">Oxidoreductase</keyword>
<dbReference type="AlphaFoldDB" id="A0AA39CV30"/>
<dbReference type="GO" id="GO:0016629">
    <property type="term" value="F:12-oxophytodienoate reductase activity"/>
    <property type="evidence" value="ECO:0007669"/>
    <property type="project" value="UniProtKB-EC"/>
</dbReference>
<dbReference type="Proteomes" id="UP001172681">
    <property type="component" value="Unassembled WGS sequence"/>
</dbReference>